<dbReference type="OrthoDB" id="2548233at2759"/>
<dbReference type="Proteomes" id="UP000664534">
    <property type="component" value="Unassembled WGS sequence"/>
</dbReference>
<proteinExistence type="predicted"/>
<accession>A0A8H3F0L1</accession>
<sequence>MPRDATPTERAVCACSREKFRYDDDFEMLDPAQMVDPFKIWENVNEYLRLYCQGQKKVEAAEKSFWLPPQGSWKRGLWSWTRAPKQMWSMAKNPALEQSLDHLRPLFLEPLTKNCLVKTQGGFLANVPQTCQVGDLVNAMSMASCMDFWLGVDMLSRHLMMYVWTHRGQLKLSACYNQAFYAREFVEEFLNKVKHILLEGLEIQDGPRSAHIPETTASWEH</sequence>
<keyword evidence="2" id="KW-1185">Reference proteome</keyword>
<name>A0A8H3F0L1_9LECA</name>
<protein>
    <submittedName>
        <fullName evidence="1">Uncharacterized protein</fullName>
    </submittedName>
</protein>
<evidence type="ECO:0000313" key="2">
    <source>
        <dbReference type="Proteomes" id="UP000664534"/>
    </source>
</evidence>
<evidence type="ECO:0000313" key="1">
    <source>
        <dbReference type="EMBL" id="CAF9915000.1"/>
    </source>
</evidence>
<comment type="caution">
    <text evidence="1">The sequence shown here is derived from an EMBL/GenBank/DDBJ whole genome shotgun (WGS) entry which is preliminary data.</text>
</comment>
<reference evidence="1" key="1">
    <citation type="submission" date="2021-03" db="EMBL/GenBank/DDBJ databases">
        <authorList>
            <person name="Tagirdzhanova G."/>
        </authorList>
    </citation>
    <scope>NUCLEOTIDE SEQUENCE</scope>
</reference>
<organism evidence="1 2">
    <name type="scientific">Imshaugia aleurites</name>
    <dbReference type="NCBI Taxonomy" id="172621"/>
    <lineage>
        <taxon>Eukaryota</taxon>
        <taxon>Fungi</taxon>
        <taxon>Dikarya</taxon>
        <taxon>Ascomycota</taxon>
        <taxon>Pezizomycotina</taxon>
        <taxon>Lecanoromycetes</taxon>
        <taxon>OSLEUM clade</taxon>
        <taxon>Lecanoromycetidae</taxon>
        <taxon>Lecanorales</taxon>
        <taxon>Lecanorineae</taxon>
        <taxon>Parmeliaceae</taxon>
        <taxon>Imshaugia</taxon>
    </lineage>
</organism>
<dbReference type="AlphaFoldDB" id="A0A8H3F0L1"/>
<gene>
    <name evidence="1" type="ORF">IMSHALPRED_002305</name>
</gene>
<dbReference type="EMBL" id="CAJPDT010000014">
    <property type="protein sequence ID" value="CAF9915000.1"/>
    <property type="molecule type" value="Genomic_DNA"/>
</dbReference>
<dbReference type="Gene3D" id="3.30.559.30">
    <property type="entry name" value="Nonribosomal peptide synthetase, condensation domain"/>
    <property type="match status" value="1"/>
</dbReference>